<protein>
    <submittedName>
        <fullName evidence="5">Protein belonging to Uncharacterized protein family UPF0090</fullName>
    </submittedName>
</protein>
<dbReference type="Pfam" id="PF17384">
    <property type="entry name" value="DUF150_C"/>
    <property type="match status" value="1"/>
</dbReference>
<dbReference type="Gene3D" id="2.30.30.180">
    <property type="entry name" value="Ribosome maturation factor RimP, C-terminal domain"/>
    <property type="match status" value="1"/>
</dbReference>
<dbReference type="CDD" id="cd01734">
    <property type="entry name" value="YlxS_C"/>
    <property type="match status" value="1"/>
</dbReference>
<dbReference type="InterPro" id="IPR028998">
    <property type="entry name" value="RimP_C"/>
</dbReference>
<organism evidence="5">
    <name type="scientific">human gut metagenome</name>
    <dbReference type="NCBI Taxonomy" id="408170"/>
    <lineage>
        <taxon>unclassified sequences</taxon>
        <taxon>metagenomes</taxon>
        <taxon>organismal metagenomes</taxon>
    </lineage>
</organism>
<feature type="domain" description="Ribosome maturation factor RimP N-terminal" evidence="3">
    <location>
        <begin position="19"/>
        <end position="90"/>
    </location>
</feature>
<dbReference type="Pfam" id="PF02576">
    <property type="entry name" value="RimP_N"/>
    <property type="match status" value="1"/>
</dbReference>
<dbReference type="InterPro" id="IPR036847">
    <property type="entry name" value="RimP_C_sf"/>
</dbReference>
<accession>K1TZN7</accession>
<dbReference type="EMBL" id="AJWZ01000905">
    <property type="protein sequence ID" value="EKC75413.1"/>
    <property type="molecule type" value="Genomic_DNA"/>
</dbReference>
<feature type="domain" description="Ribosome maturation factor RimP C-terminal" evidence="4">
    <location>
        <begin position="94"/>
        <end position="153"/>
    </location>
</feature>
<sequence>MNIGRYILSKIEEKVEELVTKPINELGYRVYDVMYVKEGKDNYLRIFIDNDTGISLDDCEKVNNAITDMLDEADYIKDQYFLEISSSGVERHIRKDSQLQEHIGKDIDVKLFKPLNKQKELEGNLKQFDEKTITLIINEEEITIERSNISSMKRAFKWE</sequence>
<dbReference type="PANTHER" id="PTHR33867:SF1">
    <property type="entry name" value="RIBOSOME MATURATION FACTOR RIMP"/>
    <property type="match status" value="1"/>
</dbReference>
<evidence type="ECO:0000259" key="4">
    <source>
        <dbReference type="Pfam" id="PF17384"/>
    </source>
</evidence>
<name>K1TZN7_9ZZZZ</name>
<dbReference type="SUPFAM" id="SSF74942">
    <property type="entry name" value="YhbC-like, C-terminal domain"/>
    <property type="match status" value="1"/>
</dbReference>
<dbReference type="HAMAP" id="MF_01077">
    <property type="entry name" value="RimP"/>
    <property type="match status" value="1"/>
</dbReference>
<dbReference type="FunFam" id="3.30.300.70:FF:000001">
    <property type="entry name" value="Ribosome maturation factor RimP"/>
    <property type="match status" value="1"/>
</dbReference>
<dbReference type="SUPFAM" id="SSF75420">
    <property type="entry name" value="YhbC-like, N-terminal domain"/>
    <property type="match status" value="1"/>
</dbReference>
<dbReference type="GO" id="GO:0000028">
    <property type="term" value="P:ribosomal small subunit assembly"/>
    <property type="evidence" value="ECO:0007669"/>
    <property type="project" value="TreeGrafter"/>
</dbReference>
<keyword evidence="1" id="KW-0963">Cytoplasm</keyword>
<evidence type="ECO:0000256" key="1">
    <source>
        <dbReference type="ARBA" id="ARBA00022490"/>
    </source>
</evidence>
<evidence type="ECO:0000313" key="5">
    <source>
        <dbReference type="EMBL" id="EKC75413.1"/>
    </source>
</evidence>
<reference evidence="5" key="1">
    <citation type="journal article" date="2013" name="Environ. Microbiol.">
        <title>Microbiota from the distal guts of lean and obese adolescents exhibit partial functional redundancy besides clear differences in community structure.</title>
        <authorList>
            <person name="Ferrer M."/>
            <person name="Ruiz A."/>
            <person name="Lanza F."/>
            <person name="Haange S.B."/>
            <person name="Oberbach A."/>
            <person name="Till H."/>
            <person name="Bargiela R."/>
            <person name="Campoy C."/>
            <person name="Segura M.T."/>
            <person name="Richter M."/>
            <person name="von Bergen M."/>
            <person name="Seifert J."/>
            <person name="Suarez A."/>
        </authorList>
    </citation>
    <scope>NUCLEOTIDE SEQUENCE</scope>
</reference>
<proteinExistence type="inferred from homology"/>
<evidence type="ECO:0000259" key="3">
    <source>
        <dbReference type="Pfam" id="PF02576"/>
    </source>
</evidence>
<keyword evidence="2" id="KW-0690">Ribosome biogenesis</keyword>
<dbReference type="AlphaFoldDB" id="K1TZN7"/>
<dbReference type="InterPro" id="IPR003728">
    <property type="entry name" value="Ribosome_maturation_RimP"/>
</dbReference>
<dbReference type="Gene3D" id="3.30.300.70">
    <property type="entry name" value="RimP-like superfamily, N-terminal"/>
    <property type="match status" value="1"/>
</dbReference>
<dbReference type="GO" id="GO:0005829">
    <property type="term" value="C:cytosol"/>
    <property type="evidence" value="ECO:0007669"/>
    <property type="project" value="TreeGrafter"/>
</dbReference>
<comment type="caution">
    <text evidence="5">The sequence shown here is derived from an EMBL/GenBank/DDBJ whole genome shotgun (WGS) entry which is preliminary data.</text>
</comment>
<dbReference type="GO" id="GO:0006412">
    <property type="term" value="P:translation"/>
    <property type="evidence" value="ECO:0007669"/>
    <property type="project" value="TreeGrafter"/>
</dbReference>
<gene>
    <name evidence="5" type="ORF">OBE_01373</name>
</gene>
<dbReference type="InterPro" id="IPR028989">
    <property type="entry name" value="RimP_N"/>
</dbReference>
<dbReference type="InterPro" id="IPR035956">
    <property type="entry name" value="RimP_N_sf"/>
</dbReference>
<dbReference type="PANTHER" id="PTHR33867">
    <property type="entry name" value="RIBOSOME MATURATION FACTOR RIMP"/>
    <property type="match status" value="1"/>
</dbReference>
<evidence type="ECO:0000256" key="2">
    <source>
        <dbReference type="ARBA" id="ARBA00022517"/>
    </source>
</evidence>